<sequence length="102" mass="11204">MQTLMSGITPDQRAETIGWLKAVQEKVIQEAKARGPDPTKRSLRGVGTPITWRVNNAITGQGVGGMKSAWFTTFFSWTIFCNTHKAAPCVAFVFSFCVPLVL</sequence>
<name>A0A7T2SQI5_SERPL</name>
<evidence type="ECO:0000313" key="2">
    <source>
        <dbReference type="Proteomes" id="UP000594967"/>
    </source>
</evidence>
<dbReference type="Proteomes" id="UP000594967">
    <property type="component" value="Chromosome"/>
</dbReference>
<reference evidence="1 2" key="1">
    <citation type="submission" date="2020-12" db="EMBL/GenBank/DDBJ databases">
        <title>FDA dAtabase for Regulatory Grade micrObial Sequences (FDA-ARGOS): Supporting development and validation of Infectious Disease Dx tests.</title>
        <authorList>
            <person name="Sproer C."/>
            <person name="Gronow S."/>
            <person name="Severitt S."/>
            <person name="Schroder I."/>
            <person name="Tallon L."/>
            <person name="Sadzewicz L."/>
            <person name="Zhao X."/>
            <person name="Boylan J."/>
            <person name="Ott S."/>
            <person name="Bowen H."/>
            <person name="Vavikolanu K."/>
            <person name="Mehta A."/>
            <person name="Aluvathingal J."/>
            <person name="Nadendla S."/>
            <person name="Lowell S."/>
            <person name="Myers T."/>
            <person name="Yan Y."/>
            <person name="Sichtig H."/>
        </authorList>
    </citation>
    <scope>NUCLEOTIDE SEQUENCE [LARGE SCALE GENOMIC DNA]</scope>
    <source>
        <strain evidence="1 2">FDAARGOS_907</strain>
    </source>
</reference>
<gene>
    <name evidence="1" type="ORF">I6G64_19825</name>
</gene>
<proteinExistence type="predicted"/>
<keyword evidence="2" id="KW-1185">Reference proteome</keyword>
<dbReference type="EMBL" id="CP065673">
    <property type="protein sequence ID" value="QPS19803.1"/>
    <property type="molecule type" value="Genomic_DNA"/>
</dbReference>
<organism evidence="1 2">
    <name type="scientific">Serratia plymuthica</name>
    <dbReference type="NCBI Taxonomy" id="82996"/>
    <lineage>
        <taxon>Bacteria</taxon>
        <taxon>Pseudomonadati</taxon>
        <taxon>Pseudomonadota</taxon>
        <taxon>Gammaproteobacteria</taxon>
        <taxon>Enterobacterales</taxon>
        <taxon>Yersiniaceae</taxon>
        <taxon>Serratia</taxon>
    </lineage>
</organism>
<protein>
    <submittedName>
        <fullName evidence="1">Uncharacterized protein</fullName>
    </submittedName>
</protein>
<accession>A0A7T2SQI5</accession>
<dbReference type="RefSeq" id="WP_063201324.1">
    <property type="nucleotide sequence ID" value="NZ_CAMITG010000004.1"/>
</dbReference>
<evidence type="ECO:0000313" key="1">
    <source>
        <dbReference type="EMBL" id="QPS19803.1"/>
    </source>
</evidence>